<evidence type="ECO:0000256" key="7">
    <source>
        <dbReference type="PIRSR" id="PIRSR000099-1"/>
    </source>
</evidence>
<protein>
    <recommendedName>
        <fullName evidence="5">Histidinol dehydrogenase</fullName>
        <shortName evidence="5">HDH</shortName>
        <ecNumber evidence="5">1.1.1.23</ecNumber>
    </recommendedName>
</protein>
<dbReference type="AlphaFoldDB" id="A0A0B0EKA5"/>
<keyword evidence="5" id="KW-0520">NAD</keyword>
<name>A0A0B0EKA5_9BACT</name>
<evidence type="ECO:0000256" key="4">
    <source>
        <dbReference type="ARBA" id="ARBA00023002"/>
    </source>
</evidence>
<feature type="binding site" evidence="5 9">
    <location>
        <position position="280"/>
    </location>
    <ligand>
        <name>Zn(2+)</name>
        <dbReference type="ChEBI" id="CHEBI:29105"/>
    </ligand>
</feature>
<feature type="binding site" evidence="5 8">
    <location>
        <position position="378"/>
    </location>
    <ligand>
        <name>substrate</name>
    </ligand>
</feature>
<feature type="binding site" evidence="5 8">
    <location>
        <position position="277"/>
    </location>
    <ligand>
        <name>substrate</name>
    </ligand>
</feature>
<feature type="binding site" evidence="5 9">
    <location>
        <position position="277"/>
    </location>
    <ligand>
        <name>Zn(2+)</name>
        <dbReference type="ChEBI" id="CHEBI:29105"/>
    </ligand>
</feature>
<dbReference type="FunFam" id="3.40.50.1980:FF:000026">
    <property type="entry name" value="Histidinol dehydrogenase"/>
    <property type="match status" value="1"/>
</dbReference>
<feature type="binding site" evidence="5 8">
    <location>
        <position position="432"/>
    </location>
    <ligand>
        <name>substrate</name>
    </ligand>
</feature>
<dbReference type="HAMAP" id="MF_01024">
    <property type="entry name" value="HisD"/>
    <property type="match status" value="1"/>
</dbReference>
<keyword evidence="2 5" id="KW-0479">Metal-binding</keyword>
<dbReference type="Proteomes" id="UP000030652">
    <property type="component" value="Unassembled WGS sequence"/>
</dbReference>
<accession>A0A0B0EKA5</accession>
<feature type="active site" description="Proton acceptor" evidence="5 7">
    <location>
        <position position="344"/>
    </location>
</feature>
<dbReference type="CDD" id="cd06572">
    <property type="entry name" value="Histidinol_dh"/>
    <property type="match status" value="1"/>
</dbReference>
<feature type="binding site" evidence="5 8">
    <location>
        <position position="345"/>
    </location>
    <ligand>
        <name>substrate</name>
    </ligand>
</feature>
<evidence type="ECO:0000256" key="3">
    <source>
        <dbReference type="ARBA" id="ARBA00022833"/>
    </source>
</evidence>
<feature type="active site" description="Proton acceptor" evidence="5 7">
    <location>
        <position position="345"/>
    </location>
</feature>
<dbReference type="PATRIC" id="fig|237368.3.peg.843"/>
<comment type="cofactor">
    <cofactor evidence="5 9">
        <name>Zn(2+)</name>
        <dbReference type="ChEBI" id="CHEBI:29105"/>
    </cofactor>
    <text evidence="5 9">Binds 1 zinc ion per subunit.</text>
</comment>
<evidence type="ECO:0000256" key="2">
    <source>
        <dbReference type="ARBA" id="ARBA00022723"/>
    </source>
</evidence>
<evidence type="ECO:0000313" key="11">
    <source>
        <dbReference type="EMBL" id="KHE93482.1"/>
    </source>
</evidence>
<evidence type="ECO:0000256" key="5">
    <source>
        <dbReference type="HAMAP-Rule" id="MF_01024"/>
    </source>
</evidence>
<evidence type="ECO:0000256" key="9">
    <source>
        <dbReference type="PIRSR" id="PIRSR000099-4"/>
    </source>
</evidence>
<organism evidence="11 12">
    <name type="scientific">Candidatus Scalindua brodae</name>
    <dbReference type="NCBI Taxonomy" id="237368"/>
    <lineage>
        <taxon>Bacteria</taxon>
        <taxon>Pseudomonadati</taxon>
        <taxon>Planctomycetota</taxon>
        <taxon>Candidatus Brocadiia</taxon>
        <taxon>Candidatus Brocadiales</taxon>
        <taxon>Candidatus Scalinduaceae</taxon>
        <taxon>Candidatus Scalindua</taxon>
    </lineage>
</organism>
<dbReference type="eggNOG" id="COG0141">
    <property type="taxonomic scope" value="Bacteria"/>
</dbReference>
<keyword evidence="5" id="KW-0028">Amino-acid biosynthesis</keyword>
<keyword evidence="4 5" id="KW-0560">Oxidoreductase</keyword>
<sequence length="447" mass="48373">MKILRSQEGNITQEIEKLKQGMSIFADTVTKGMEAKTKEVFGEPLSPSESVKRVIQDVREKGDEALEYYSEKFEGVSLSAENIKIKTSEIEDAYKKVTPELISAIKNAKENIRKFQEYIRIHEPEPFHSKGARIKVKYNAIENVGIYVPGGSASYPSSVLMNAVPARVAGVKKIVVVTPPGRDGTISPERLVACKEADVDEVYMIGGVHAIAALTFGTKTVPKVDKIVGPGNQFVTLAKREAYGHVGIDMLAGPSEVLIIADESANHAFVASDLLSQAEHAPGISILVTSSEKVANGVLQEISRQIETSSRRDLIKESLDKFGFIVIAKDMNEAVDISNTLAPEHLLVIVKNEDEVLSGLKHAGAIFAGPFTPVAVGDYFAGPSHVLPTGGTARFFSGLSVNDFLKRTSVISYSEEVLRAAADDIITIAESEGLQAHADSVRIRVNK</sequence>
<dbReference type="Pfam" id="PF00815">
    <property type="entry name" value="Histidinol_dh"/>
    <property type="match status" value="1"/>
</dbReference>
<dbReference type="EC" id="1.1.1.23" evidence="5"/>
<evidence type="ECO:0000256" key="6">
    <source>
        <dbReference type="PIRNR" id="PIRNR000099"/>
    </source>
</evidence>
<dbReference type="InterPro" id="IPR001692">
    <property type="entry name" value="Histidinol_DH_CS"/>
</dbReference>
<comment type="caution">
    <text evidence="5">Lacks conserved residue(s) required for the propagation of feature annotation.</text>
</comment>
<feature type="binding site" evidence="5 8">
    <location>
        <position position="255"/>
    </location>
    <ligand>
        <name>substrate</name>
    </ligand>
</feature>
<keyword evidence="5" id="KW-0368">Histidine biosynthesis</keyword>
<reference evidence="11 12" key="1">
    <citation type="submission" date="2014-10" db="EMBL/GenBank/DDBJ databases">
        <title>Draft genome of anammox bacterium scalindua brodae, obtained using differential coverage binning of sequence data from two enrichment reactors.</title>
        <authorList>
            <person name="Speth D.R."/>
            <person name="Russ L."/>
            <person name="Kartal B."/>
            <person name="Op den Camp H.J."/>
            <person name="Dutilh B.E."/>
            <person name="Jetten M.S."/>
        </authorList>
    </citation>
    <scope>NUCLEOTIDE SEQUENCE [LARGE SCALE GENOMIC DNA]</scope>
    <source>
        <strain evidence="11">RU1</strain>
    </source>
</reference>
<proteinExistence type="inferred from homology"/>
<dbReference type="PANTHER" id="PTHR21256:SF2">
    <property type="entry name" value="HISTIDINE BIOSYNTHESIS TRIFUNCTIONAL PROTEIN"/>
    <property type="match status" value="1"/>
</dbReference>
<gene>
    <name evidence="5 11" type="primary">hisD</name>
    <name evidence="11" type="ORF">SCABRO_00777</name>
</gene>
<dbReference type="GO" id="GO:0000105">
    <property type="term" value="P:L-histidine biosynthetic process"/>
    <property type="evidence" value="ECO:0007669"/>
    <property type="project" value="UniProtKB-UniRule"/>
</dbReference>
<comment type="function">
    <text evidence="5">Catalyzes the sequential NAD-dependent oxidations of L-histidinol to L-histidinaldehyde and then to L-histidine.</text>
</comment>
<feature type="binding site" evidence="5 9">
    <location>
        <position position="378"/>
    </location>
    <ligand>
        <name>Zn(2+)</name>
        <dbReference type="ChEBI" id="CHEBI:29105"/>
    </ligand>
</feature>
<comment type="catalytic activity">
    <reaction evidence="5">
        <text>L-histidinol + 2 NAD(+) + H2O = L-histidine + 2 NADH + 3 H(+)</text>
        <dbReference type="Rhea" id="RHEA:20641"/>
        <dbReference type="ChEBI" id="CHEBI:15377"/>
        <dbReference type="ChEBI" id="CHEBI:15378"/>
        <dbReference type="ChEBI" id="CHEBI:57540"/>
        <dbReference type="ChEBI" id="CHEBI:57595"/>
        <dbReference type="ChEBI" id="CHEBI:57699"/>
        <dbReference type="ChEBI" id="CHEBI:57945"/>
        <dbReference type="EC" id="1.1.1.23"/>
    </reaction>
</comment>
<evidence type="ECO:0000313" key="12">
    <source>
        <dbReference type="Proteomes" id="UP000030652"/>
    </source>
</evidence>
<feature type="binding site" evidence="5 9">
    <location>
        <position position="437"/>
    </location>
    <ligand>
        <name>Zn(2+)</name>
        <dbReference type="ChEBI" id="CHEBI:29105"/>
    </ligand>
</feature>
<evidence type="ECO:0000256" key="10">
    <source>
        <dbReference type="RuleBase" id="RU004175"/>
    </source>
</evidence>
<comment type="pathway">
    <text evidence="5">Amino-acid biosynthesis; L-histidine biosynthesis; L-histidine from 5-phospho-alpha-D-ribose 1-diphosphate: step 9/9.</text>
</comment>
<evidence type="ECO:0000256" key="8">
    <source>
        <dbReference type="PIRSR" id="PIRSR000099-3"/>
    </source>
</evidence>
<dbReference type="Gene3D" id="3.40.50.1980">
    <property type="entry name" value="Nitrogenase molybdenum iron protein domain"/>
    <property type="match status" value="2"/>
</dbReference>
<dbReference type="NCBIfam" id="TIGR00069">
    <property type="entry name" value="hisD"/>
    <property type="match status" value="1"/>
</dbReference>
<keyword evidence="3 5" id="KW-0862">Zinc</keyword>
<dbReference type="GO" id="GO:0004399">
    <property type="term" value="F:histidinol dehydrogenase activity"/>
    <property type="evidence" value="ECO:0007669"/>
    <property type="project" value="UniProtKB-UniRule"/>
</dbReference>
<dbReference type="PANTHER" id="PTHR21256">
    <property type="entry name" value="HISTIDINOL DEHYDROGENASE HDH"/>
    <property type="match status" value="1"/>
</dbReference>
<feature type="binding site" evidence="5 8">
    <location>
        <position position="280"/>
    </location>
    <ligand>
        <name>substrate</name>
    </ligand>
</feature>
<dbReference type="PROSITE" id="PS00611">
    <property type="entry name" value="HISOL_DEHYDROGENASE"/>
    <property type="match status" value="1"/>
</dbReference>
<dbReference type="InterPro" id="IPR022695">
    <property type="entry name" value="Histidinol_DH_monofunct"/>
</dbReference>
<dbReference type="PRINTS" id="PR00083">
    <property type="entry name" value="HOLDHDRGNASE"/>
</dbReference>
<evidence type="ECO:0000256" key="1">
    <source>
        <dbReference type="ARBA" id="ARBA00010178"/>
    </source>
</evidence>
<dbReference type="EMBL" id="JRYO01000056">
    <property type="protein sequence ID" value="KHE93482.1"/>
    <property type="molecule type" value="Genomic_DNA"/>
</dbReference>
<dbReference type="SUPFAM" id="SSF53720">
    <property type="entry name" value="ALDH-like"/>
    <property type="match status" value="1"/>
</dbReference>
<dbReference type="InterPro" id="IPR016161">
    <property type="entry name" value="Ald_DH/histidinol_DH"/>
</dbReference>
<dbReference type="GO" id="GO:0005829">
    <property type="term" value="C:cytosol"/>
    <property type="evidence" value="ECO:0007669"/>
    <property type="project" value="TreeGrafter"/>
</dbReference>
<dbReference type="Gene3D" id="1.20.5.1300">
    <property type="match status" value="1"/>
</dbReference>
<comment type="caution">
    <text evidence="11">The sequence shown here is derived from an EMBL/GenBank/DDBJ whole genome shotgun (WGS) entry which is preliminary data.</text>
</comment>
<dbReference type="InterPro" id="IPR012131">
    <property type="entry name" value="Hstdl_DH"/>
</dbReference>
<comment type="similarity">
    <text evidence="1 5 6 10">Belongs to the histidinol dehydrogenase family.</text>
</comment>
<dbReference type="PIRSF" id="PIRSF000099">
    <property type="entry name" value="Histidinol_dh"/>
    <property type="match status" value="1"/>
</dbReference>
<feature type="binding site" evidence="5 8">
    <location>
        <position position="437"/>
    </location>
    <ligand>
        <name>substrate</name>
    </ligand>
</feature>
<dbReference type="GO" id="GO:0051287">
    <property type="term" value="F:NAD binding"/>
    <property type="evidence" value="ECO:0007669"/>
    <property type="project" value="InterPro"/>
</dbReference>
<dbReference type="UniPathway" id="UPA00031">
    <property type="reaction ID" value="UER00014"/>
</dbReference>
<dbReference type="GO" id="GO:0008270">
    <property type="term" value="F:zinc ion binding"/>
    <property type="evidence" value="ECO:0007669"/>
    <property type="project" value="UniProtKB-UniRule"/>
</dbReference>
<dbReference type="FunFam" id="3.40.50.1980:FF:000001">
    <property type="entry name" value="Histidinol dehydrogenase"/>
    <property type="match status" value="1"/>
</dbReference>